<gene>
    <name evidence="5" type="ORF">XarjCFBP7645_18615</name>
</gene>
<dbReference type="SMART" id="SM00345">
    <property type="entry name" value="HTH_GNTR"/>
    <property type="match status" value="1"/>
</dbReference>
<keyword evidence="3" id="KW-0804">Transcription</keyword>
<proteinExistence type="predicted"/>
<dbReference type="Pfam" id="PF00392">
    <property type="entry name" value="GntR"/>
    <property type="match status" value="1"/>
</dbReference>
<dbReference type="GO" id="GO:0003677">
    <property type="term" value="F:DNA binding"/>
    <property type="evidence" value="ECO:0007669"/>
    <property type="project" value="UniProtKB-KW"/>
</dbReference>
<sequence length="210" mass="23710">MHSKRAVAYAQVRRALQSGQYPPGQRIDPAKLATEFKISPTPVRFALYRLVGEGLVIDHARFGLQVPLLTEVALRDLYDWMDRLLRMACDIGVASTPHAPGQLEPTTAPADMVKQTWKLFDAIAHATAHWSLHHAVRQANDRLAPVRRAKHGLLDSLEEELVELTLHWQRRDLATLQTALHAYHVRRIQAVPRIVAIMNERINQASSFGD</sequence>
<dbReference type="SUPFAM" id="SSF46785">
    <property type="entry name" value="Winged helix' DNA-binding domain"/>
    <property type="match status" value="1"/>
</dbReference>
<evidence type="ECO:0000256" key="2">
    <source>
        <dbReference type="ARBA" id="ARBA00023125"/>
    </source>
</evidence>
<dbReference type="Proteomes" id="UP000239204">
    <property type="component" value="Unassembled WGS sequence"/>
</dbReference>
<organism evidence="5 6">
    <name type="scientific">Xanthomonas arboricola</name>
    <dbReference type="NCBI Taxonomy" id="56448"/>
    <lineage>
        <taxon>Bacteria</taxon>
        <taxon>Pseudomonadati</taxon>
        <taxon>Pseudomonadota</taxon>
        <taxon>Gammaproteobacteria</taxon>
        <taxon>Lysobacterales</taxon>
        <taxon>Lysobacteraceae</taxon>
        <taxon>Xanthomonas</taxon>
    </lineage>
</organism>
<keyword evidence="2" id="KW-0238">DNA-binding</keyword>
<keyword evidence="1" id="KW-0805">Transcription regulation</keyword>
<dbReference type="EMBL" id="MIGY01000003">
    <property type="protein sequence ID" value="PPU06789.1"/>
    <property type="molecule type" value="Genomic_DNA"/>
</dbReference>
<evidence type="ECO:0000313" key="5">
    <source>
        <dbReference type="EMBL" id="PPU06789.1"/>
    </source>
</evidence>
<dbReference type="PANTHER" id="PTHR43537">
    <property type="entry name" value="TRANSCRIPTIONAL REGULATOR, GNTR FAMILY"/>
    <property type="match status" value="1"/>
</dbReference>
<dbReference type="Gene3D" id="1.10.10.10">
    <property type="entry name" value="Winged helix-like DNA-binding domain superfamily/Winged helix DNA-binding domain"/>
    <property type="match status" value="1"/>
</dbReference>
<dbReference type="InterPro" id="IPR036388">
    <property type="entry name" value="WH-like_DNA-bd_sf"/>
</dbReference>
<dbReference type="PANTHER" id="PTHR43537:SF24">
    <property type="entry name" value="GLUCONATE OPERON TRANSCRIPTIONAL REPRESSOR"/>
    <property type="match status" value="1"/>
</dbReference>
<dbReference type="PROSITE" id="PS50949">
    <property type="entry name" value="HTH_GNTR"/>
    <property type="match status" value="1"/>
</dbReference>
<dbReference type="AlphaFoldDB" id="A0A2S7ACR1"/>
<evidence type="ECO:0000256" key="3">
    <source>
        <dbReference type="ARBA" id="ARBA00023163"/>
    </source>
</evidence>
<dbReference type="InterPro" id="IPR036390">
    <property type="entry name" value="WH_DNA-bd_sf"/>
</dbReference>
<dbReference type="InterPro" id="IPR000524">
    <property type="entry name" value="Tscrpt_reg_HTH_GntR"/>
</dbReference>
<evidence type="ECO:0000313" key="6">
    <source>
        <dbReference type="Proteomes" id="UP000239204"/>
    </source>
</evidence>
<feature type="domain" description="HTH gntR-type" evidence="4">
    <location>
        <begin position="2"/>
        <end position="69"/>
    </location>
</feature>
<dbReference type="GO" id="GO:0003700">
    <property type="term" value="F:DNA-binding transcription factor activity"/>
    <property type="evidence" value="ECO:0007669"/>
    <property type="project" value="InterPro"/>
</dbReference>
<reference evidence="5 6" key="1">
    <citation type="submission" date="2016-08" db="EMBL/GenBank/DDBJ databases">
        <title>Evolution of the type three secretion system and type three effector repertoires in Xanthomonas.</title>
        <authorList>
            <person name="Merda D."/>
            <person name="Briand M."/>
            <person name="Bosis E."/>
            <person name="Rousseau C."/>
            <person name="Portier P."/>
            <person name="Jacques M.-A."/>
            <person name="Fischer-Le Saux M."/>
        </authorList>
    </citation>
    <scope>NUCLEOTIDE SEQUENCE [LARGE SCALE GENOMIC DNA]</scope>
    <source>
        <strain evidence="5 6">CFBP 7645</strain>
    </source>
</reference>
<name>A0A2S7ACR1_9XANT</name>
<evidence type="ECO:0000256" key="1">
    <source>
        <dbReference type="ARBA" id="ARBA00023015"/>
    </source>
</evidence>
<protein>
    <submittedName>
        <fullName evidence="5">Transcriptional regulator</fullName>
    </submittedName>
</protein>
<accession>A0A2S7ACR1</accession>
<comment type="caution">
    <text evidence="5">The sequence shown here is derived from an EMBL/GenBank/DDBJ whole genome shotgun (WGS) entry which is preliminary data.</text>
</comment>
<evidence type="ECO:0000259" key="4">
    <source>
        <dbReference type="PROSITE" id="PS50949"/>
    </source>
</evidence>